<evidence type="ECO:0000256" key="5">
    <source>
        <dbReference type="ARBA" id="ARBA00023242"/>
    </source>
</evidence>
<evidence type="ECO:0000256" key="3">
    <source>
        <dbReference type="ARBA" id="ARBA00022771"/>
    </source>
</evidence>
<evidence type="ECO:0000313" key="10">
    <source>
        <dbReference type="Proteomes" id="UP000314986"/>
    </source>
</evidence>
<dbReference type="InterPro" id="IPR050527">
    <property type="entry name" value="Snail/Krueppel_Znf"/>
</dbReference>
<accession>A0A4W3HRE3</accession>
<proteinExistence type="predicted"/>
<dbReference type="Ensembl" id="ENSCMIT00000019115.1">
    <property type="protein sequence ID" value="ENSCMIP00000018761.1"/>
    <property type="gene ID" value="ENSCMIG00000008809.1"/>
</dbReference>
<name>A0A4W3HRE3_CALMI</name>
<reference evidence="10" key="3">
    <citation type="journal article" date="2014" name="Nature">
        <title>Elephant shark genome provides unique insights into gnathostome evolution.</title>
        <authorList>
            <consortium name="International Elephant Shark Genome Sequencing Consortium"/>
            <person name="Venkatesh B."/>
            <person name="Lee A.P."/>
            <person name="Ravi V."/>
            <person name="Maurya A.K."/>
            <person name="Lian M.M."/>
            <person name="Swann J.B."/>
            <person name="Ohta Y."/>
            <person name="Flajnik M.F."/>
            <person name="Sutoh Y."/>
            <person name="Kasahara M."/>
            <person name="Hoon S."/>
            <person name="Gangu V."/>
            <person name="Roy S.W."/>
            <person name="Irimia M."/>
            <person name="Korzh V."/>
            <person name="Kondrychyn I."/>
            <person name="Lim Z.W."/>
            <person name="Tay B.H."/>
            <person name="Tohari S."/>
            <person name="Kong K.W."/>
            <person name="Ho S."/>
            <person name="Lorente-Galdos B."/>
            <person name="Quilez J."/>
            <person name="Marques-Bonet T."/>
            <person name="Raney B.J."/>
            <person name="Ingham P.W."/>
            <person name="Tay A."/>
            <person name="Hillier L.W."/>
            <person name="Minx P."/>
            <person name="Boehm T."/>
            <person name="Wilson R.K."/>
            <person name="Brenner S."/>
            <person name="Warren W.C."/>
        </authorList>
    </citation>
    <scope>NUCLEOTIDE SEQUENCE [LARGE SCALE GENOMIC DNA]</scope>
</reference>
<reference evidence="10" key="2">
    <citation type="journal article" date="2007" name="PLoS Biol.">
        <title>Survey sequencing and comparative analysis of the elephant shark (Callorhinchus milii) genome.</title>
        <authorList>
            <person name="Venkatesh B."/>
            <person name="Kirkness E.F."/>
            <person name="Loh Y.H."/>
            <person name="Halpern A.L."/>
            <person name="Lee A.P."/>
            <person name="Johnson J."/>
            <person name="Dandona N."/>
            <person name="Viswanathan L.D."/>
            <person name="Tay A."/>
            <person name="Venter J.C."/>
            <person name="Strausberg R.L."/>
            <person name="Brenner S."/>
        </authorList>
    </citation>
    <scope>NUCLEOTIDE SEQUENCE [LARGE SCALE GENOMIC DNA]</scope>
</reference>
<dbReference type="Proteomes" id="UP000314986">
    <property type="component" value="Unassembled WGS sequence"/>
</dbReference>
<feature type="compositionally biased region" description="Polar residues" evidence="7">
    <location>
        <begin position="905"/>
        <end position="930"/>
    </location>
</feature>
<evidence type="ECO:0000256" key="2">
    <source>
        <dbReference type="ARBA" id="ARBA00022737"/>
    </source>
</evidence>
<dbReference type="InParanoid" id="A0A4W3HRE3"/>
<evidence type="ECO:0000256" key="4">
    <source>
        <dbReference type="ARBA" id="ARBA00022833"/>
    </source>
</evidence>
<dbReference type="PROSITE" id="PS00028">
    <property type="entry name" value="ZINC_FINGER_C2H2_1"/>
    <property type="match status" value="2"/>
</dbReference>
<dbReference type="OMA" id="HEEIQYK"/>
<feature type="region of interest" description="Disordered" evidence="7">
    <location>
        <begin position="28"/>
        <end position="68"/>
    </location>
</feature>
<evidence type="ECO:0000256" key="1">
    <source>
        <dbReference type="ARBA" id="ARBA00022723"/>
    </source>
</evidence>
<dbReference type="PANTHER" id="PTHR24388:SF89">
    <property type="entry name" value="ZINC FINGER PROTEIN 518B"/>
    <property type="match status" value="1"/>
</dbReference>
<dbReference type="STRING" id="7868.ENSCMIP00000018761"/>
<feature type="compositionally biased region" description="Low complexity" evidence="7">
    <location>
        <begin position="1072"/>
        <end position="1093"/>
    </location>
</feature>
<dbReference type="SUPFAM" id="SSF57667">
    <property type="entry name" value="beta-beta-alpha zinc fingers"/>
    <property type="match status" value="1"/>
</dbReference>
<keyword evidence="3 6" id="KW-0863">Zinc-finger</keyword>
<dbReference type="GeneTree" id="ENSGT00940000160595"/>
<reference evidence="9" key="5">
    <citation type="submission" date="2025-09" db="UniProtKB">
        <authorList>
            <consortium name="Ensembl"/>
        </authorList>
    </citation>
    <scope>IDENTIFICATION</scope>
</reference>
<organism evidence="9 10">
    <name type="scientific">Callorhinchus milii</name>
    <name type="common">Ghost shark</name>
    <dbReference type="NCBI Taxonomy" id="7868"/>
    <lineage>
        <taxon>Eukaryota</taxon>
        <taxon>Metazoa</taxon>
        <taxon>Chordata</taxon>
        <taxon>Craniata</taxon>
        <taxon>Vertebrata</taxon>
        <taxon>Chondrichthyes</taxon>
        <taxon>Holocephali</taxon>
        <taxon>Chimaeriformes</taxon>
        <taxon>Callorhinchidae</taxon>
        <taxon>Callorhinchus</taxon>
    </lineage>
</organism>
<dbReference type="PROSITE" id="PS50157">
    <property type="entry name" value="ZINC_FINGER_C2H2_2"/>
    <property type="match status" value="1"/>
</dbReference>
<protein>
    <recommendedName>
        <fullName evidence="8">C2H2-type domain-containing protein</fullName>
    </recommendedName>
</protein>
<keyword evidence="4" id="KW-0862">Zinc</keyword>
<dbReference type="AlphaFoldDB" id="A0A4W3HRE3"/>
<keyword evidence="10" id="KW-1185">Reference proteome</keyword>
<feature type="compositionally biased region" description="Polar residues" evidence="7">
    <location>
        <begin position="28"/>
        <end position="38"/>
    </location>
</feature>
<evidence type="ECO:0000256" key="7">
    <source>
        <dbReference type="SAM" id="MobiDB-lite"/>
    </source>
</evidence>
<keyword evidence="1" id="KW-0479">Metal-binding</keyword>
<reference evidence="9" key="4">
    <citation type="submission" date="2025-08" db="UniProtKB">
        <authorList>
            <consortium name="Ensembl"/>
        </authorList>
    </citation>
    <scope>IDENTIFICATION</scope>
</reference>
<dbReference type="Gene3D" id="3.30.160.60">
    <property type="entry name" value="Classic Zinc Finger"/>
    <property type="match status" value="1"/>
</dbReference>
<dbReference type="GO" id="GO:0000981">
    <property type="term" value="F:DNA-binding transcription factor activity, RNA polymerase II-specific"/>
    <property type="evidence" value="ECO:0007669"/>
    <property type="project" value="TreeGrafter"/>
</dbReference>
<dbReference type="GO" id="GO:0000978">
    <property type="term" value="F:RNA polymerase II cis-regulatory region sequence-specific DNA binding"/>
    <property type="evidence" value="ECO:0007669"/>
    <property type="project" value="TreeGrafter"/>
</dbReference>
<evidence type="ECO:0000256" key="6">
    <source>
        <dbReference type="PROSITE-ProRule" id="PRU00042"/>
    </source>
</evidence>
<feature type="region of interest" description="Disordered" evidence="7">
    <location>
        <begin position="525"/>
        <end position="549"/>
    </location>
</feature>
<dbReference type="InterPro" id="IPR036236">
    <property type="entry name" value="Znf_C2H2_sf"/>
</dbReference>
<feature type="region of interest" description="Disordered" evidence="7">
    <location>
        <begin position="902"/>
        <end position="930"/>
    </location>
</feature>
<dbReference type="SMART" id="SM00355">
    <property type="entry name" value="ZnF_C2H2"/>
    <property type="match status" value="4"/>
</dbReference>
<keyword evidence="2" id="KW-0677">Repeat</keyword>
<gene>
    <name evidence="9" type="primary">LOC103175788</name>
</gene>
<keyword evidence="5" id="KW-0539">Nucleus</keyword>
<dbReference type="GO" id="GO:0008270">
    <property type="term" value="F:zinc ion binding"/>
    <property type="evidence" value="ECO:0007669"/>
    <property type="project" value="UniProtKB-KW"/>
</dbReference>
<feature type="domain" description="C2H2-type" evidence="8">
    <location>
        <begin position="209"/>
        <end position="236"/>
    </location>
</feature>
<reference evidence="10" key="1">
    <citation type="journal article" date="2006" name="Science">
        <title>Ancient noncoding elements conserved in the human genome.</title>
        <authorList>
            <person name="Venkatesh B."/>
            <person name="Kirkness E.F."/>
            <person name="Loh Y.H."/>
            <person name="Halpern A.L."/>
            <person name="Lee A.P."/>
            <person name="Johnson J."/>
            <person name="Dandona N."/>
            <person name="Viswanathan L.D."/>
            <person name="Tay A."/>
            <person name="Venter J.C."/>
            <person name="Strausberg R.L."/>
            <person name="Brenner S."/>
        </authorList>
    </citation>
    <scope>NUCLEOTIDE SEQUENCE [LARGE SCALE GENOMIC DNA]</scope>
</reference>
<evidence type="ECO:0000259" key="8">
    <source>
        <dbReference type="PROSITE" id="PS50157"/>
    </source>
</evidence>
<sequence length="1263" mass="139204">MQLKWLRVLLPKMEDIAGKESFANAASNVSMKSGTGRRQTARKTAGLKKSTLDHSSAKRQHFASNQHLGKNKEPTEICGDFEGYRKDINEMLMFCVKCKDIQQFSFTELQQHCRQNHPEDKPLFVCSQCGFTIDDAEQMNAHAISHEMDNVLNTMQSENKEDQSSIVEGKLPKRRHLKPNTMYCNKCRFSTKDPLQFQKHILRHEEIQYKCGRCERVCYTRGEFQRHSVQHTGTFPFKCRYCDYGAVRKDYVVKHTKGVHRDIIKNGGSVLVLPMRKGSKKKAVSKMKNVLKVKRTAMEQSENSANVGFQNLEGFSLPLGLKSINGSSEMKDLDNAASLEACVNTCDIVSLENSMVENTNILNCSSMEASKVQLKLQTSSNHTVQPGAPLTLVAPAQMVIPSNCLAQLIEIKTVNEKQQLVFKIIPSTAVPMLEANASGVIAKPSQELNNAHIVQPQNRRVLNQSCTLLTNHVDPTNELLQLDPINKIADTKQNRMGLNANFIISRPLSTIDAESVSNKKGVLECRSEDSSKTNGREENLTSIRESSENQLKDEGLAYEQLEKVTEHSNYGKMTSGKGSLTKPFAESVYVTNKTKMIFCNAQIAKDDSCKSFSKAVVSFPSYRTQQNMQLSITSPRTLLTVDKDSELQTKSSTNCTTRAAKNSDKQITPNLCIEQTGFISNKMFHTDYSKKQRLTEQSIGMETCNSSKIHSKCSVALKECSNITQFNSEDCSVKCVNNPYPALELGVNSRNKLYLSVQDSDASKHKQINDSTDKTKSSCNHILTTQAQSQSPKSTADVYANGSSISTFLNELLVPVGDKTENKHSLSLSSMQPAQDSKVSRSQDAAINAEVVPDFRNQCDLIRAETIDDPSVSIQWPIISSVFSLSCGSNDVPEAIRWDNEHENTCSPSNSAQETSIGSNLQTKSDSQFVKNGDGKEYQRNCLFASSEHTVKPVDHFYAIQTKAENVITNSGQKELNKNYHFGEPSQKNPPCVSTCGNIDLNTTSVQLVTMLNGNPFHLHNGSNILAEHSSLQPSLPSPISPVEIDDHSSPCHSQQLPDNVSVYRDVSHISSGYSKKSSSSNVSLGSSVTSSTEGKCATKMDSIVQRIETSDMSDTNVIPLSTVTRNDETNCPSVLGLKTFPLLSSEPGTFQNKVMPRTLSSTVSELGIASVSPNYSDTTLVASMPCGISPCGLKPHKLSSVNPHFTIENQLVMPLSNNSESTTIPNSRGNYFFRNVCSSPEEVQEGKTGVASSSVHGLSLQG</sequence>
<dbReference type="InterPro" id="IPR013087">
    <property type="entry name" value="Znf_C2H2_type"/>
</dbReference>
<evidence type="ECO:0000313" key="9">
    <source>
        <dbReference type="Ensembl" id="ENSCMIP00000018761.1"/>
    </source>
</evidence>
<dbReference type="PANTHER" id="PTHR24388">
    <property type="entry name" value="ZINC FINGER PROTEIN"/>
    <property type="match status" value="1"/>
</dbReference>
<feature type="region of interest" description="Disordered" evidence="7">
    <location>
        <begin position="1072"/>
        <end position="1094"/>
    </location>
</feature>